<dbReference type="OrthoDB" id="1397020at2"/>
<sequence>MLQDVIKPFKKKYDEIGERFITDSYVPSDGDYVIIAPDGNTFKELDIVKIKQDKKTKEIDRSSEYFDFICNADYLSKLIDMNKPIDGNKIIHSNNYLSFFVKKDSVNNGKLNEKVIDSYYEILKKPELKYSKDKEKLRLYKEVEDKHGKADEILIEKIKAWIKENIKSYVDEKSNDKSYLKFFFKYDSGEYKKESEKYLVPNIFNSVDFNVKIGEETYGLPNDNMGLNSKKPYLENKSRKTKISYLTSIDEVLLQKKFFDYLLNQVSIGKTNIYIYDGKIEPKSDQESISEDFNGVYLRIKKGKEVEIHDFDTINDYKFNIEPIVLKNVIEVDLNKSDLNYNVKIKKLDQIKNLINEVFFSKFLTSNYFTESKDLKITDNNLKRNLLLSRRALFNWFYKGNKSTVWSVLEKSSLGLIKGSINNGYIFKAGEQFNLRCALKEYFGGEENMADILVEIKSSLRNKISKDETPSIDNDKEYYFAVGQLTNYFISLNKSSKKFHSLANPIINAKNDERIKMEFKRMFKKYNYTISYGRKRFDNLMYMISSYVPESKINEDLIIAGYLHSNLMYEKSNREENQNGK</sequence>
<keyword evidence="2" id="KW-1185">Reference proteome</keyword>
<evidence type="ECO:0000313" key="2">
    <source>
        <dbReference type="Proteomes" id="UP000198619"/>
    </source>
</evidence>
<accession>A0A1I0V6T0</accession>
<dbReference type="InterPro" id="IPR013420">
    <property type="entry name" value="CRISPR-assoc_prot_Cas8b/Csh1_C"/>
</dbReference>
<dbReference type="Proteomes" id="UP000198619">
    <property type="component" value="Unassembled WGS sequence"/>
</dbReference>
<dbReference type="RefSeq" id="WP_090037876.1">
    <property type="nucleotide sequence ID" value="NZ_FOKI01000001.1"/>
</dbReference>
<dbReference type="AlphaFoldDB" id="A0A1I0V6T0"/>
<reference evidence="1 2" key="1">
    <citation type="submission" date="2016-10" db="EMBL/GenBank/DDBJ databases">
        <authorList>
            <person name="de Groot N.N."/>
        </authorList>
    </citation>
    <scope>NUCLEOTIDE SEQUENCE [LARGE SCALE GENOMIC DNA]</scope>
    <source>
        <strain evidence="1 2">DSM 12271</strain>
    </source>
</reference>
<evidence type="ECO:0000313" key="1">
    <source>
        <dbReference type="EMBL" id="SFA71988.1"/>
    </source>
</evidence>
<dbReference type="NCBIfam" id="TIGR02591">
    <property type="entry name" value="cas_Csh1"/>
    <property type="match status" value="1"/>
</dbReference>
<proteinExistence type="predicted"/>
<protein>
    <submittedName>
        <fullName evidence="1">CRISPR-associated protein Csh1</fullName>
    </submittedName>
</protein>
<gene>
    <name evidence="1" type="ORF">SAMN04488528_1001193</name>
</gene>
<dbReference type="STRING" id="84698.SAMN04488528_1001193"/>
<organism evidence="1 2">
    <name type="scientific">Clostridium frigidicarnis</name>
    <dbReference type="NCBI Taxonomy" id="84698"/>
    <lineage>
        <taxon>Bacteria</taxon>
        <taxon>Bacillati</taxon>
        <taxon>Bacillota</taxon>
        <taxon>Clostridia</taxon>
        <taxon>Eubacteriales</taxon>
        <taxon>Clostridiaceae</taxon>
        <taxon>Clostridium</taxon>
    </lineage>
</organism>
<dbReference type="EMBL" id="FOKI01000001">
    <property type="protein sequence ID" value="SFA71988.1"/>
    <property type="molecule type" value="Genomic_DNA"/>
</dbReference>
<name>A0A1I0V6T0_9CLOT</name>